<evidence type="ECO:0000313" key="2">
    <source>
        <dbReference type="Proteomes" id="UP000245119"/>
    </source>
</evidence>
<dbReference type="EMBL" id="PZQS01000013">
    <property type="protein sequence ID" value="PVD19348.1"/>
    <property type="molecule type" value="Genomic_DNA"/>
</dbReference>
<sequence length="255" mass="28522">MTTTHNSPSRDLTSLGVNDALRLCEQTTDIDTILALTHHPAPSVRKRALVEMCPCRVQEDLSEFWERVFEMISDEDANVRTAASSINIKQKERSGPNRCLQMPATVGEQQSKAEVGVRGDNAARSGADDREGHAPVVVEGGVGSRPSFTTGQQWDFQLVLIYNPPRQQTSNKLEFSSTRCCGRNISSQAITELQRLCLKPPPNCSKNCVLHHGCQFHDLVFIKLRRAQSLPNPLYPEYTLLPWMQRPLLLLSQSK</sequence>
<comment type="caution">
    <text evidence="1">The sequence shown here is derived from an EMBL/GenBank/DDBJ whole genome shotgun (WGS) entry which is preliminary data.</text>
</comment>
<protein>
    <submittedName>
        <fullName evidence="1">Uncharacterized protein</fullName>
    </submittedName>
</protein>
<reference evidence="1 2" key="1">
    <citation type="submission" date="2018-04" db="EMBL/GenBank/DDBJ databases">
        <title>The genome of golden apple snail Pomacea canaliculata provides insight into stress tolerance and invasive adaptation.</title>
        <authorList>
            <person name="Liu C."/>
            <person name="Liu B."/>
            <person name="Ren Y."/>
            <person name="Zhang Y."/>
            <person name="Wang H."/>
            <person name="Li S."/>
            <person name="Jiang F."/>
            <person name="Yin L."/>
            <person name="Zhang G."/>
            <person name="Qian W."/>
            <person name="Fan W."/>
        </authorList>
    </citation>
    <scope>NUCLEOTIDE SEQUENCE [LARGE SCALE GENOMIC DNA]</scope>
    <source>
        <strain evidence="1">SZHN2017</strain>
        <tissue evidence="1">Muscle</tissue>
    </source>
</reference>
<name>A0A2T7NDU8_POMCA</name>
<accession>A0A2T7NDU8</accession>
<keyword evidence="2" id="KW-1185">Reference proteome</keyword>
<dbReference type="OrthoDB" id="10017781at2759"/>
<organism evidence="1 2">
    <name type="scientific">Pomacea canaliculata</name>
    <name type="common">Golden apple snail</name>
    <dbReference type="NCBI Taxonomy" id="400727"/>
    <lineage>
        <taxon>Eukaryota</taxon>
        <taxon>Metazoa</taxon>
        <taxon>Spiralia</taxon>
        <taxon>Lophotrochozoa</taxon>
        <taxon>Mollusca</taxon>
        <taxon>Gastropoda</taxon>
        <taxon>Caenogastropoda</taxon>
        <taxon>Architaenioglossa</taxon>
        <taxon>Ampullarioidea</taxon>
        <taxon>Ampullariidae</taxon>
        <taxon>Pomacea</taxon>
    </lineage>
</organism>
<evidence type="ECO:0000313" key="1">
    <source>
        <dbReference type="EMBL" id="PVD19348.1"/>
    </source>
</evidence>
<dbReference type="AlphaFoldDB" id="A0A2T7NDU8"/>
<dbReference type="Proteomes" id="UP000245119">
    <property type="component" value="Linkage Group LG13"/>
</dbReference>
<gene>
    <name evidence="1" type="ORF">C0Q70_19835</name>
</gene>
<proteinExistence type="predicted"/>